<sequence length="254" mass="27308">MTSIASYAAVIPAGPLVLNKIGVVAPYDMALDHEMARWAEGRADLYFARSPFEPVLVGVEQAELVSRPDIVADTAWRISAVSPDCYIYACTSGSFIHGLQGEREFVSAVQGYGVPNVLTVSGAILKALAALDLHSIAVATPYTAPVTERFVKYLNEGGIDVRHVSMLGLSGEIWKVPYSYTAELIVSADRPDAEAIVVACTNLPTYHLIEPLERLLGKPIITANQAVMWAALHHLGLAPVGPGQRLLTVYPTEP</sequence>
<evidence type="ECO:0000313" key="2">
    <source>
        <dbReference type="Proteomes" id="UP000181917"/>
    </source>
</evidence>
<reference evidence="1 2" key="1">
    <citation type="submission" date="2016-10" db="EMBL/GenBank/DDBJ databases">
        <authorList>
            <person name="de Groot N.N."/>
        </authorList>
    </citation>
    <scope>NUCLEOTIDE SEQUENCE [LARGE SCALE GENOMIC DNA]</scope>
    <source>
        <strain evidence="1 2">DSM 20117</strain>
    </source>
</reference>
<dbReference type="OrthoDB" id="4537983at2"/>
<dbReference type="EMBL" id="FNKH01000002">
    <property type="protein sequence ID" value="SDQ76405.1"/>
    <property type="molecule type" value="Genomic_DNA"/>
</dbReference>
<dbReference type="PIRSF" id="PIRSF015736">
    <property type="entry name" value="MI"/>
    <property type="match status" value="1"/>
</dbReference>
<dbReference type="Proteomes" id="UP000181917">
    <property type="component" value="Unassembled WGS sequence"/>
</dbReference>
<dbReference type="Gene3D" id="3.40.50.12500">
    <property type="match status" value="1"/>
</dbReference>
<evidence type="ECO:0000313" key="1">
    <source>
        <dbReference type="EMBL" id="SDQ76405.1"/>
    </source>
</evidence>
<organism evidence="1 2">
    <name type="scientific">Crystallibacter crystallopoietes</name>
    <dbReference type="NCBI Taxonomy" id="37928"/>
    <lineage>
        <taxon>Bacteria</taxon>
        <taxon>Bacillati</taxon>
        <taxon>Actinomycetota</taxon>
        <taxon>Actinomycetes</taxon>
        <taxon>Micrococcales</taxon>
        <taxon>Micrococcaceae</taxon>
        <taxon>Crystallibacter</taxon>
    </lineage>
</organism>
<dbReference type="InterPro" id="IPR026286">
    <property type="entry name" value="MaiA/AMDase"/>
</dbReference>
<keyword evidence="2" id="KW-1185">Reference proteome</keyword>
<keyword evidence="1" id="KW-0413">Isomerase</keyword>
<proteinExistence type="predicted"/>
<dbReference type="STRING" id="37928.SAMN04489742_2469"/>
<dbReference type="RefSeq" id="WP_074700693.1">
    <property type="nucleotide sequence ID" value="NZ_CP018863.1"/>
</dbReference>
<accession>A0A1H1DIS4</accession>
<name>A0A1H1DIS4_9MICC</name>
<dbReference type="InterPro" id="IPR053714">
    <property type="entry name" value="Iso_Racemase_Enz_sf"/>
</dbReference>
<dbReference type="AlphaFoldDB" id="A0A1H1DIS4"/>
<dbReference type="KEGG" id="acry:AC20117_05085"/>
<gene>
    <name evidence="1" type="ORF">SAMN04489742_2469</name>
</gene>
<dbReference type="PANTHER" id="PTHR40267">
    <property type="entry name" value="BLR3294 PROTEIN"/>
    <property type="match status" value="1"/>
</dbReference>
<dbReference type="Pfam" id="PF17645">
    <property type="entry name" value="Amdase"/>
    <property type="match status" value="1"/>
</dbReference>
<protein>
    <submittedName>
        <fullName evidence="1">Maleate isomerase</fullName>
    </submittedName>
</protein>
<dbReference type="PANTHER" id="PTHR40267:SF1">
    <property type="entry name" value="BLR3294 PROTEIN"/>
    <property type="match status" value="1"/>
</dbReference>
<dbReference type="GO" id="GO:0016853">
    <property type="term" value="F:isomerase activity"/>
    <property type="evidence" value="ECO:0007669"/>
    <property type="project" value="UniProtKB-KW"/>
</dbReference>